<keyword evidence="5" id="KW-1185">Reference proteome</keyword>
<feature type="domain" description="EndoU" evidence="3">
    <location>
        <begin position="150"/>
        <end position="187"/>
    </location>
</feature>
<accession>A0A3M6U827</accession>
<dbReference type="OrthoDB" id="5953988at2759"/>
<dbReference type="InterPro" id="IPR037227">
    <property type="entry name" value="EndoU-like"/>
</dbReference>
<keyword evidence="1" id="KW-0378">Hydrolase</keyword>
<dbReference type="GO" id="GO:0016787">
    <property type="term" value="F:hydrolase activity"/>
    <property type="evidence" value="ECO:0007669"/>
    <property type="project" value="UniProtKB-KW"/>
</dbReference>
<dbReference type="Pfam" id="PF09412">
    <property type="entry name" value="XendoU"/>
    <property type="match status" value="1"/>
</dbReference>
<feature type="signal peptide" evidence="2">
    <location>
        <begin position="1"/>
        <end position="17"/>
    </location>
</feature>
<gene>
    <name evidence="4" type="ORF">pdam_00002999</name>
</gene>
<evidence type="ECO:0000313" key="4">
    <source>
        <dbReference type="EMBL" id="RMX49674.1"/>
    </source>
</evidence>
<sequence length="238" mass="26193">MKIFVFILLTSPYVARARSLYLGGHVCQNIWDSAKNNLLLPGELAVNEGNYQKALFMLVKGGGSLGDQKLQSDVFTSFHGIHLLVDFQAPPLRFDQHHINAFITAVTQPGGPGEAAFNYLKTQANALPHGVDGALKREIMIPYPYFLSDLLFTWRGAKKANPSSMFVGTSPAFDLALFTTCFLKGRGAGRWYFPMGRPISTYCQCDIDTPGIGTSRVEVTTVENRFGKVVTAYPTAVY</sequence>
<name>A0A3M6U827_POCDA</name>
<comment type="caution">
    <text evidence="4">The sequence shown here is derived from an EMBL/GenBank/DDBJ whole genome shotgun (WGS) entry which is preliminary data.</text>
</comment>
<feature type="chain" id="PRO_5018036654" description="EndoU domain-containing protein" evidence="2">
    <location>
        <begin position="18"/>
        <end position="238"/>
    </location>
</feature>
<evidence type="ECO:0000256" key="1">
    <source>
        <dbReference type="ARBA" id="ARBA00022801"/>
    </source>
</evidence>
<dbReference type="AlphaFoldDB" id="A0A3M6U827"/>
<dbReference type="InterPro" id="IPR018998">
    <property type="entry name" value="EndoU_C"/>
</dbReference>
<protein>
    <recommendedName>
        <fullName evidence="3">EndoU domain-containing protein</fullName>
    </recommendedName>
</protein>
<organism evidence="4 5">
    <name type="scientific">Pocillopora damicornis</name>
    <name type="common">Cauliflower coral</name>
    <name type="synonym">Millepora damicornis</name>
    <dbReference type="NCBI Taxonomy" id="46731"/>
    <lineage>
        <taxon>Eukaryota</taxon>
        <taxon>Metazoa</taxon>
        <taxon>Cnidaria</taxon>
        <taxon>Anthozoa</taxon>
        <taxon>Hexacorallia</taxon>
        <taxon>Scleractinia</taxon>
        <taxon>Astrocoeniina</taxon>
        <taxon>Pocilloporidae</taxon>
        <taxon>Pocillopora</taxon>
    </lineage>
</organism>
<proteinExistence type="predicted"/>
<evidence type="ECO:0000313" key="5">
    <source>
        <dbReference type="Proteomes" id="UP000275408"/>
    </source>
</evidence>
<evidence type="ECO:0000256" key="2">
    <source>
        <dbReference type="SAM" id="SignalP"/>
    </source>
</evidence>
<dbReference type="Proteomes" id="UP000275408">
    <property type="component" value="Unassembled WGS sequence"/>
</dbReference>
<keyword evidence="2" id="KW-0732">Signal</keyword>
<dbReference type="GO" id="GO:0004521">
    <property type="term" value="F:RNA endonuclease activity"/>
    <property type="evidence" value="ECO:0007669"/>
    <property type="project" value="InterPro"/>
</dbReference>
<evidence type="ECO:0000259" key="3">
    <source>
        <dbReference type="Pfam" id="PF09412"/>
    </source>
</evidence>
<reference evidence="4 5" key="1">
    <citation type="journal article" date="2018" name="Sci. Rep.">
        <title>Comparative analysis of the Pocillopora damicornis genome highlights role of immune system in coral evolution.</title>
        <authorList>
            <person name="Cunning R."/>
            <person name="Bay R.A."/>
            <person name="Gillette P."/>
            <person name="Baker A.C."/>
            <person name="Traylor-Knowles N."/>
        </authorList>
    </citation>
    <scope>NUCLEOTIDE SEQUENCE [LARGE SCALE GENOMIC DNA]</scope>
    <source>
        <strain evidence="4">RSMAS</strain>
        <tissue evidence="4">Whole animal</tissue>
    </source>
</reference>
<dbReference type="EMBL" id="RCHS01002083">
    <property type="protein sequence ID" value="RMX49674.1"/>
    <property type="molecule type" value="Genomic_DNA"/>
</dbReference>
<dbReference type="SUPFAM" id="SSF142877">
    <property type="entry name" value="EndoU-like"/>
    <property type="match status" value="1"/>
</dbReference>